<dbReference type="GeneID" id="110729906"/>
<dbReference type="GO" id="GO:0071365">
    <property type="term" value="P:cellular response to auxin stimulus"/>
    <property type="evidence" value="ECO:0007669"/>
    <property type="project" value="EnsemblPlants"/>
</dbReference>
<dbReference type="Gramene" id="AUR62031968-RA">
    <property type="protein sequence ID" value="AUR62031968-RA:cds"/>
    <property type="gene ID" value="AUR62031968"/>
</dbReference>
<dbReference type="Gene3D" id="3.40.525.10">
    <property type="entry name" value="CRAL-TRIO lipid binding domain"/>
    <property type="match status" value="1"/>
</dbReference>
<evidence type="ECO:0000256" key="1">
    <source>
        <dbReference type="ARBA" id="ARBA00004370"/>
    </source>
</evidence>
<accession>A0A803MM06</accession>
<dbReference type="PRINTS" id="PR00180">
    <property type="entry name" value="CRETINALDHBP"/>
</dbReference>
<protein>
    <recommendedName>
        <fullName evidence="5">CRAL-TRIO domain-containing protein</fullName>
    </recommendedName>
</protein>
<dbReference type="GO" id="GO:0016020">
    <property type="term" value="C:membrane"/>
    <property type="evidence" value="ECO:0007669"/>
    <property type="project" value="UniProtKB-SubCell"/>
</dbReference>
<proteinExistence type="predicted"/>
<gene>
    <name evidence="6" type="primary">LOC110729906</name>
</gene>
<keyword evidence="2" id="KW-0813">Transport</keyword>
<keyword evidence="3" id="KW-0472">Membrane</keyword>
<feature type="compositionally biased region" description="Basic and acidic residues" evidence="4">
    <location>
        <begin position="10"/>
        <end position="36"/>
    </location>
</feature>
<organism evidence="6 7">
    <name type="scientific">Chenopodium quinoa</name>
    <name type="common">Quinoa</name>
    <dbReference type="NCBI Taxonomy" id="63459"/>
    <lineage>
        <taxon>Eukaryota</taxon>
        <taxon>Viridiplantae</taxon>
        <taxon>Streptophyta</taxon>
        <taxon>Embryophyta</taxon>
        <taxon>Tracheophyta</taxon>
        <taxon>Spermatophyta</taxon>
        <taxon>Magnoliopsida</taxon>
        <taxon>eudicotyledons</taxon>
        <taxon>Gunneridae</taxon>
        <taxon>Pentapetalae</taxon>
        <taxon>Caryophyllales</taxon>
        <taxon>Chenopodiaceae</taxon>
        <taxon>Chenopodioideae</taxon>
        <taxon>Atripliceae</taxon>
        <taxon>Chenopodium</taxon>
    </lineage>
</organism>
<evidence type="ECO:0000313" key="6">
    <source>
        <dbReference type="EnsemblPlants" id="AUR62031968-RA:cds"/>
    </source>
</evidence>
<feature type="compositionally biased region" description="Polar residues" evidence="4">
    <location>
        <begin position="37"/>
        <end position="47"/>
    </location>
</feature>
<dbReference type="GO" id="GO:0008289">
    <property type="term" value="F:lipid binding"/>
    <property type="evidence" value="ECO:0007669"/>
    <property type="project" value="InterPro"/>
</dbReference>
<feature type="region of interest" description="Disordered" evidence="4">
    <location>
        <begin position="93"/>
        <end position="117"/>
    </location>
</feature>
<feature type="compositionally biased region" description="Basic and acidic residues" evidence="4">
    <location>
        <begin position="55"/>
        <end position="70"/>
    </location>
</feature>
<dbReference type="PROSITE" id="PS50191">
    <property type="entry name" value="CRAL_TRIO"/>
    <property type="match status" value="1"/>
</dbReference>
<dbReference type="InterPro" id="IPR011074">
    <property type="entry name" value="CRAL/TRIO_N_dom"/>
</dbReference>
<dbReference type="EnsemblPlants" id="AUR62031968-RA">
    <property type="protein sequence ID" value="AUR62031968-RA:cds"/>
    <property type="gene ID" value="AUR62031968"/>
</dbReference>
<reference evidence="6" key="2">
    <citation type="submission" date="2021-03" db="UniProtKB">
        <authorList>
            <consortium name="EnsemblPlants"/>
        </authorList>
    </citation>
    <scope>IDENTIFICATION</scope>
</reference>
<dbReference type="Pfam" id="PF03765">
    <property type="entry name" value="CRAL_TRIO_N"/>
    <property type="match status" value="1"/>
</dbReference>
<evidence type="ECO:0000256" key="3">
    <source>
        <dbReference type="ARBA" id="ARBA00023136"/>
    </source>
</evidence>
<dbReference type="InterPro" id="IPR036273">
    <property type="entry name" value="CRAL/TRIO_N_dom_sf"/>
</dbReference>
<reference evidence="6" key="1">
    <citation type="journal article" date="2017" name="Nature">
        <title>The genome of Chenopodium quinoa.</title>
        <authorList>
            <person name="Jarvis D.E."/>
            <person name="Ho Y.S."/>
            <person name="Lightfoot D.J."/>
            <person name="Schmoeckel S.M."/>
            <person name="Li B."/>
            <person name="Borm T.J.A."/>
            <person name="Ohyanagi H."/>
            <person name="Mineta K."/>
            <person name="Michell C.T."/>
            <person name="Saber N."/>
            <person name="Kharbatia N.M."/>
            <person name="Rupper R.R."/>
            <person name="Sharp A.R."/>
            <person name="Dally N."/>
            <person name="Boughton B.A."/>
            <person name="Woo Y.H."/>
            <person name="Gao G."/>
            <person name="Schijlen E.G.W.M."/>
            <person name="Guo X."/>
            <person name="Momin A.A."/>
            <person name="Negrao S."/>
            <person name="Al-Babili S."/>
            <person name="Gehring C."/>
            <person name="Roessner U."/>
            <person name="Jung C."/>
            <person name="Murphy K."/>
            <person name="Arold S.T."/>
            <person name="Gojobori T."/>
            <person name="van der Linden C.G."/>
            <person name="van Loo E.N."/>
            <person name="Jellen E.N."/>
            <person name="Maughan P.J."/>
            <person name="Tester M."/>
        </authorList>
    </citation>
    <scope>NUCLEOTIDE SEQUENCE [LARGE SCALE GENOMIC DNA]</scope>
    <source>
        <strain evidence="6">cv. PI 614886</strain>
    </source>
</reference>
<comment type="subcellular location">
    <subcellularLocation>
        <location evidence="1">Membrane</location>
    </subcellularLocation>
</comment>
<dbReference type="AlphaFoldDB" id="A0A803MM06"/>
<dbReference type="Pfam" id="PF00650">
    <property type="entry name" value="CRAL_TRIO"/>
    <property type="match status" value="1"/>
</dbReference>
<dbReference type="RefSeq" id="XP_021765388.1">
    <property type="nucleotide sequence ID" value="XM_021909696.1"/>
</dbReference>
<dbReference type="OrthoDB" id="75724at2759"/>
<dbReference type="PANTHER" id="PTHR45932:SF2">
    <property type="entry name" value="PATELLIN-4"/>
    <property type="match status" value="1"/>
</dbReference>
<dbReference type="InterPro" id="IPR036865">
    <property type="entry name" value="CRAL-TRIO_dom_sf"/>
</dbReference>
<dbReference type="OMA" id="ENTLFRK"/>
<dbReference type="SMR" id="A0A803MM06"/>
<dbReference type="PANTHER" id="PTHR45932">
    <property type="entry name" value="PATELLIN-1"/>
    <property type="match status" value="1"/>
</dbReference>
<dbReference type="SMART" id="SM01100">
    <property type="entry name" value="CRAL_TRIO_N"/>
    <property type="match status" value="1"/>
</dbReference>
<dbReference type="SUPFAM" id="SSF46938">
    <property type="entry name" value="CRAL/TRIO N-terminal domain"/>
    <property type="match status" value="1"/>
</dbReference>
<name>A0A803MM06_CHEQI</name>
<dbReference type="KEGG" id="cqi:110729906"/>
<dbReference type="CDD" id="cd00170">
    <property type="entry name" value="SEC14"/>
    <property type="match status" value="1"/>
</dbReference>
<dbReference type="SUPFAM" id="SSF52087">
    <property type="entry name" value="CRAL/TRIO domain"/>
    <property type="match status" value="1"/>
</dbReference>
<evidence type="ECO:0000259" key="5">
    <source>
        <dbReference type="PROSITE" id="PS50191"/>
    </source>
</evidence>
<sequence>MTAEVSSVEETQKEEVLISEKDAKLVNEEEPQKVEENTQNVDDNTPKPNLVEKSSSYREESNYLSDLKDGERKALSDLKSKLEEAISANSLFNSEGKKADNPAEESSKQETGEEKIEGDYESNISIWGVPLLPSKGSEGTDVILLKFLRAREFKVNDTYEMIKKTLVWRKDFKIQSILGENLGEDLANAAYMNGKDRENHPVCYNIFGVFGNQELYQKTFGSEEKSEQFLRSRIQFMEKSIEKLDFRPGGVTSILQVYDLKNCPGPFKKEIRTATSKAVGLLQDNYPELVARNVFINVPFWYYAFYSLISPFLTQRSKSKFVVARPAKVTETLLKYIPFDEIPIQYGGFNRENDIEFNSEEGVVTEICLKPGSTEIIEIPAENAGATLIWDLAVLGWEVSYKEEFIPTDEGSYTIIIQKEKKMDSIEEPVRNSFRNNEPGKVVLTVKNNSKKKKRAFYRYNNQKSCSA</sequence>
<keyword evidence="7" id="KW-1185">Reference proteome</keyword>
<dbReference type="Proteomes" id="UP000596660">
    <property type="component" value="Unplaced"/>
</dbReference>
<feature type="compositionally biased region" description="Basic and acidic residues" evidence="4">
    <location>
        <begin position="95"/>
        <end position="117"/>
    </location>
</feature>
<evidence type="ECO:0000313" key="7">
    <source>
        <dbReference type="Proteomes" id="UP000596660"/>
    </source>
</evidence>
<evidence type="ECO:0000256" key="4">
    <source>
        <dbReference type="SAM" id="MobiDB-lite"/>
    </source>
</evidence>
<evidence type="ECO:0000256" key="2">
    <source>
        <dbReference type="ARBA" id="ARBA00022448"/>
    </source>
</evidence>
<feature type="region of interest" description="Disordered" evidence="4">
    <location>
        <begin position="1"/>
        <end position="70"/>
    </location>
</feature>
<feature type="domain" description="CRAL-TRIO" evidence="5">
    <location>
        <begin position="179"/>
        <end position="354"/>
    </location>
</feature>
<dbReference type="Pfam" id="PF25099">
    <property type="entry name" value="GOLD_PATL1_C"/>
    <property type="match status" value="1"/>
</dbReference>
<dbReference type="InterPro" id="IPR044834">
    <property type="entry name" value="PATL"/>
</dbReference>
<dbReference type="SMART" id="SM00516">
    <property type="entry name" value="SEC14"/>
    <property type="match status" value="1"/>
</dbReference>
<dbReference type="InterPro" id="IPR001251">
    <property type="entry name" value="CRAL-TRIO_dom"/>
</dbReference>
<dbReference type="GO" id="GO:1901703">
    <property type="term" value="P:protein localization involved in auxin polar transport"/>
    <property type="evidence" value="ECO:0007669"/>
    <property type="project" value="EnsemblPlants"/>
</dbReference>
<dbReference type="InterPro" id="IPR056794">
    <property type="entry name" value="PATL1-6_C_GOLD"/>
</dbReference>